<proteinExistence type="predicted"/>
<protein>
    <submittedName>
        <fullName evidence="2">Extracellular solute-binding protein</fullName>
    </submittedName>
</protein>
<dbReference type="InterPro" id="IPR006311">
    <property type="entry name" value="TAT_signal"/>
</dbReference>
<evidence type="ECO:0000256" key="1">
    <source>
        <dbReference type="SAM" id="SignalP"/>
    </source>
</evidence>
<dbReference type="InterPro" id="IPR050490">
    <property type="entry name" value="Bact_solute-bd_prot1"/>
</dbReference>
<dbReference type="PROSITE" id="PS51318">
    <property type="entry name" value="TAT"/>
    <property type="match status" value="1"/>
</dbReference>
<dbReference type="PANTHER" id="PTHR43649:SF14">
    <property type="entry name" value="BLR3389 PROTEIN"/>
    <property type="match status" value="1"/>
</dbReference>
<dbReference type="PANTHER" id="PTHR43649">
    <property type="entry name" value="ARABINOSE-BINDING PROTEIN-RELATED"/>
    <property type="match status" value="1"/>
</dbReference>
<evidence type="ECO:0000313" key="3">
    <source>
        <dbReference type="Proteomes" id="UP000596130"/>
    </source>
</evidence>
<accession>A0A7T4TW20</accession>
<dbReference type="AlphaFoldDB" id="A0A7T4TW20"/>
<dbReference type="InterPro" id="IPR006059">
    <property type="entry name" value="SBP"/>
</dbReference>
<dbReference type="Gene3D" id="3.40.190.10">
    <property type="entry name" value="Periplasmic binding protein-like II"/>
    <property type="match status" value="2"/>
</dbReference>
<dbReference type="EMBL" id="CP065959">
    <property type="protein sequence ID" value="QQC87440.1"/>
    <property type="molecule type" value="Genomic_DNA"/>
</dbReference>
<feature type="chain" id="PRO_5038511359" evidence="1">
    <location>
        <begin position="37"/>
        <end position="444"/>
    </location>
</feature>
<keyword evidence="1" id="KW-0732">Signal</keyword>
<gene>
    <name evidence="2" type="ORF">I8755_02700</name>
</gene>
<dbReference type="SUPFAM" id="SSF53850">
    <property type="entry name" value="Periplasmic binding protein-like II"/>
    <property type="match status" value="1"/>
</dbReference>
<dbReference type="Proteomes" id="UP000596130">
    <property type="component" value="Chromosome"/>
</dbReference>
<feature type="signal peptide" evidence="1">
    <location>
        <begin position="1"/>
        <end position="36"/>
    </location>
</feature>
<organism evidence="2 3">
    <name type="scientific">Streptomyces alfalfae</name>
    <dbReference type="NCBI Taxonomy" id="1642299"/>
    <lineage>
        <taxon>Bacteria</taxon>
        <taxon>Bacillati</taxon>
        <taxon>Actinomycetota</taxon>
        <taxon>Actinomycetes</taxon>
        <taxon>Kitasatosporales</taxon>
        <taxon>Streptomycetaceae</taxon>
        <taxon>Streptomyces</taxon>
    </lineage>
</organism>
<evidence type="ECO:0000313" key="2">
    <source>
        <dbReference type="EMBL" id="QQC87440.1"/>
    </source>
</evidence>
<sequence>MHGFPGYDGDARSRILPTRRRVMAALAAAATALSLAACGSSGPSAASSGKGLTMWVLNDQTTIKESVEAYNKDHPDEKITLRMFANDDYKQKLRVAFGANQAPDLFFNWGGGALEDYVKAGKVDALESGEVDLPRFMPSVLDSATLDGKFYGVPANGITPVVLYYNKKVLKDAGAEPPKTYDELLTAVQKLKGEGVTPISLAANSKWPTLMYLEYLLDREGGHTVFEKIAAGDSTAWKDPAVTKANSRLQELVEAGAFGGNASSVGYDQGAATALLHTGKAGMELMGTWEYANLVKAAPDFVEKDLGYVPFPVLPRGKGDPRNIVGNPSNFLSLKAKSKNKSAALTYLKDYVMNDAQIDSFLATGSVPPVNKLESKLASVKSPDNKKWLTFVYELVRDAENFQLSWDQDLPSDQADPLLTNVDKSFLRQIDPEQFGVNMSKAAK</sequence>
<reference evidence="2 3" key="1">
    <citation type="submission" date="2020-12" db="EMBL/GenBank/DDBJ databases">
        <title>Identification and biosynthesis of polyene macrolides produced by Streptomyces alfalfae Men-myco-93-63.</title>
        <authorList>
            <person name="Liu D."/>
            <person name="Li Y."/>
            <person name="Liu L."/>
            <person name="Han X."/>
            <person name="Shen F."/>
        </authorList>
    </citation>
    <scope>NUCLEOTIDE SEQUENCE [LARGE SCALE GENOMIC DNA]</scope>
    <source>
        <strain evidence="2 3">Men-myco-93-63</strain>
    </source>
</reference>
<name>A0A7T4TW20_9ACTN</name>
<dbReference type="Pfam" id="PF01547">
    <property type="entry name" value="SBP_bac_1"/>
    <property type="match status" value="1"/>
</dbReference>